<keyword evidence="9" id="KW-1185">Reference proteome</keyword>
<dbReference type="InterPro" id="IPR013057">
    <property type="entry name" value="AA_transpt_TM"/>
</dbReference>
<protein>
    <submittedName>
        <fullName evidence="8">Amino acid permease</fullName>
    </submittedName>
</protein>
<dbReference type="GO" id="GO:0015179">
    <property type="term" value="F:L-amino acid transmembrane transporter activity"/>
    <property type="evidence" value="ECO:0007669"/>
    <property type="project" value="TreeGrafter"/>
</dbReference>
<comment type="subcellular location">
    <subcellularLocation>
        <location evidence="1">Membrane</location>
        <topology evidence="1">Multi-pass membrane protein</topology>
    </subcellularLocation>
</comment>
<feature type="transmembrane region" description="Helical" evidence="6">
    <location>
        <begin position="126"/>
        <end position="151"/>
    </location>
</feature>
<dbReference type="GO" id="GO:0005737">
    <property type="term" value="C:cytoplasm"/>
    <property type="evidence" value="ECO:0007669"/>
    <property type="project" value="TreeGrafter"/>
</dbReference>
<dbReference type="PANTHER" id="PTHR22950:SF301">
    <property type="entry name" value="ACID TRANSPORTER, PUTATIVE-RELATED"/>
    <property type="match status" value="1"/>
</dbReference>
<dbReference type="Pfam" id="PF01490">
    <property type="entry name" value="Aa_trans"/>
    <property type="match status" value="1"/>
</dbReference>
<evidence type="ECO:0000256" key="4">
    <source>
        <dbReference type="ARBA" id="ARBA00023136"/>
    </source>
</evidence>
<proteinExistence type="predicted"/>
<feature type="transmembrane region" description="Helical" evidence="6">
    <location>
        <begin position="429"/>
        <end position="451"/>
    </location>
</feature>
<feature type="transmembrane region" description="Helical" evidence="6">
    <location>
        <begin position="172"/>
        <end position="193"/>
    </location>
</feature>
<gene>
    <name evidence="8" type="ORF">NESM_000589500</name>
</gene>
<evidence type="ECO:0000256" key="1">
    <source>
        <dbReference type="ARBA" id="ARBA00004141"/>
    </source>
</evidence>
<evidence type="ECO:0000256" key="6">
    <source>
        <dbReference type="SAM" id="Phobius"/>
    </source>
</evidence>
<dbReference type="EMBL" id="JAECZO010000078">
    <property type="protein sequence ID" value="KAK7196518.1"/>
    <property type="molecule type" value="Genomic_DNA"/>
</dbReference>
<organism evidence="8 9">
    <name type="scientific">Novymonas esmeraldas</name>
    <dbReference type="NCBI Taxonomy" id="1808958"/>
    <lineage>
        <taxon>Eukaryota</taxon>
        <taxon>Discoba</taxon>
        <taxon>Euglenozoa</taxon>
        <taxon>Kinetoplastea</taxon>
        <taxon>Metakinetoplastina</taxon>
        <taxon>Trypanosomatida</taxon>
        <taxon>Trypanosomatidae</taxon>
        <taxon>Novymonas</taxon>
    </lineage>
</organism>
<evidence type="ECO:0000256" key="5">
    <source>
        <dbReference type="SAM" id="MobiDB-lite"/>
    </source>
</evidence>
<dbReference type="AlphaFoldDB" id="A0AAW0EUR4"/>
<feature type="transmembrane region" description="Helical" evidence="6">
    <location>
        <begin position="101"/>
        <end position="120"/>
    </location>
</feature>
<evidence type="ECO:0000256" key="3">
    <source>
        <dbReference type="ARBA" id="ARBA00022989"/>
    </source>
</evidence>
<feature type="transmembrane region" description="Helical" evidence="6">
    <location>
        <begin position="243"/>
        <end position="264"/>
    </location>
</feature>
<comment type="caution">
    <text evidence="8">The sequence shown here is derived from an EMBL/GenBank/DDBJ whole genome shotgun (WGS) entry which is preliminary data.</text>
</comment>
<evidence type="ECO:0000259" key="7">
    <source>
        <dbReference type="Pfam" id="PF01490"/>
    </source>
</evidence>
<feature type="region of interest" description="Disordered" evidence="5">
    <location>
        <begin position="1"/>
        <end position="40"/>
    </location>
</feature>
<feature type="domain" description="Amino acid transporter transmembrane" evidence="7">
    <location>
        <begin position="96"/>
        <end position="488"/>
    </location>
</feature>
<keyword evidence="2 6" id="KW-0812">Transmembrane</keyword>
<evidence type="ECO:0000313" key="9">
    <source>
        <dbReference type="Proteomes" id="UP001430356"/>
    </source>
</evidence>
<reference evidence="8 9" key="1">
    <citation type="journal article" date="2021" name="MBio">
        <title>A New Model Trypanosomatid, Novymonas esmeraldas: Genomic Perception of Its 'Candidatus Pandoraea novymonadis' Endosymbiont.</title>
        <authorList>
            <person name="Zakharova A."/>
            <person name="Saura A."/>
            <person name="Butenko A."/>
            <person name="Podesvova L."/>
            <person name="Warmusova S."/>
            <person name="Kostygov A.Y."/>
            <person name="Nenarokova A."/>
            <person name="Lukes J."/>
            <person name="Opperdoes F.R."/>
            <person name="Yurchenko V."/>
        </authorList>
    </citation>
    <scope>NUCLEOTIDE SEQUENCE [LARGE SCALE GENOMIC DNA]</scope>
    <source>
        <strain evidence="8 9">E262AT.01</strain>
    </source>
</reference>
<accession>A0AAW0EUR4</accession>
<evidence type="ECO:0000313" key="8">
    <source>
        <dbReference type="EMBL" id="KAK7196518.1"/>
    </source>
</evidence>
<feature type="transmembrane region" description="Helical" evidence="6">
    <location>
        <begin position="405"/>
        <end position="423"/>
    </location>
</feature>
<evidence type="ECO:0000256" key="2">
    <source>
        <dbReference type="ARBA" id="ARBA00022692"/>
    </source>
</evidence>
<keyword evidence="4 6" id="KW-0472">Membrane</keyword>
<feature type="transmembrane region" description="Helical" evidence="6">
    <location>
        <begin position="361"/>
        <end position="384"/>
    </location>
</feature>
<keyword evidence="3 6" id="KW-1133">Transmembrane helix</keyword>
<feature type="compositionally biased region" description="Basic and acidic residues" evidence="5">
    <location>
        <begin position="13"/>
        <end position="23"/>
    </location>
</feature>
<feature type="transmembrane region" description="Helical" evidence="6">
    <location>
        <begin position="321"/>
        <end position="341"/>
    </location>
</feature>
<dbReference type="Proteomes" id="UP001430356">
    <property type="component" value="Unassembled WGS sequence"/>
</dbReference>
<feature type="transmembrane region" description="Helical" evidence="6">
    <location>
        <begin position="213"/>
        <end position="231"/>
    </location>
</feature>
<sequence length="492" mass="53745">MDRRPDSAANGRGEGDRLYRHGESSSSGTPKGGEPVAAGECEAMFAKSDENDVQHTYAQADDFGADYATGAGDAGAPKEPPMLAVRVMNALMPPGGFSSGVFNLAGSSLGAGILGLPYAFGTSGIVMGTIYLIVIYLLTVYSVRLLAIVYAKTGIRSYEMTARLLFGRGGDIFTAVIMFVKCIGACIAYVICINDLWHAFLSDDRVKGFYRTLPFQRILTSVTFLVLMLPLSLPRQINSLRYVSLFGVFFILYFVMCVIIHSATHGLKEGISSKGLRTFNTGNRAIQGLGQFVFAFLCQSNAYQIFNETPKPSVRFFERQVFVSMLICTIFYWLAGFFGYADFGNAVGSSLLRMYKPLTDYYFAVAYIGLVVKLCVAFALHILPCRDAVHHLVGWDLWTVAWWKNALLCTVLSVISLLCGLFIPNVNVVFGLLGSFSGGFIAFVFPSLFFMYSGGFELRKVGLFDYVGAIVLLLCGVTIICFGTTATIYGII</sequence>
<dbReference type="PANTHER" id="PTHR22950">
    <property type="entry name" value="AMINO ACID TRANSPORTER"/>
    <property type="match status" value="1"/>
</dbReference>
<dbReference type="GO" id="GO:0016020">
    <property type="term" value="C:membrane"/>
    <property type="evidence" value="ECO:0007669"/>
    <property type="project" value="UniProtKB-SubCell"/>
</dbReference>
<name>A0AAW0EUR4_9TRYP</name>
<feature type="transmembrane region" description="Helical" evidence="6">
    <location>
        <begin position="463"/>
        <end position="491"/>
    </location>
</feature>